<dbReference type="AlphaFoldDB" id="A0A2G8SZF3"/>
<sequence>MIPGVDTITVAPVGRVAATVGLDAVGDARQQDFQRALAGLVGKSMPAEVISRLTDGSFLVRVADTPARMVLPQQQHQQQPLLPGAAIALTLVSLTPRPTFQLTNAPTSAAIPAFVDRHSPPDAELYTPSAGMAKAGALQRTAALPGEAAPANAPAAPDSASSQATLSAAARVISSVLGAAARSEHPQTSIVAPLPLLAQVPTDPAKLAAQLKDAIGASGLFYESHVAEWSAGKRPLAQLQREPQMQRALTAAAAPEPAQVTAPPGSAPAPA</sequence>
<evidence type="ECO:0000313" key="3">
    <source>
        <dbReference type="Proteomes" id="UP000228593"/>
    </source>
</evidence>
<accession>A0A2G8SZF3</accession>
<evidence type="ECO:0000256" key="1">
    <source>
        <dbReference type="SAM" id="MobiDB-lite"/>
    </source>
</evidence>
<evidence type="ECO:0008006" key="4">
    <source>
        <dbReference type="Google" id="ProtNLM"/>
    </source>
</evidence>
<evidence type="ECO:0000313" key="2">
    <source>
        <dbReference type="EMBL" id="PIL39102.1"/>
    </source>
</evidence>
<protein>
    <recommendedName>
        <fullName evidence="4">Flagellar hook-length control protein FliK</fullName>
    </recommendedName>
</protein>
<keyword evidence="3" id="KW-1185">Reference proteome</keyword>
<proteinExistence type="predicted"/>
<feature type="compositionally biased region" description="Low complexity" evidence="1">
    <location>
        <begin position="248"/>
        <end position="264"/>
    </location>
</feature>
<feature type="non-terminal residue" evidence="2">
    <location>
        <position position="271"/>
    </location>
</feature>
<comment type="caution">
    <text evidence="2">The sequence shown here is derived from an EMBL/GenBank/DDBJ whole genome shotgun (WGS) entry which is preliminary data.</text>
</comment>
<feature type="region of interest" description="Disordered" evidence="1">
    <location>
        <begin position="243"/>
        <end position="271"/>
    </location>
</feature>
<reference evidence="2 3" key="1">
    <citation type="submission" date="2017-10" db="EMBL/GenBank/DDBJ databases">
        <title>Massilia psychrophilum sp. nov., a novel purple-pigmented bacterium isolated from Tianshan glacier, Xinjiang Municipality, China.</title>
        <authorList>
            <person name="Wang H."/>
        </authorList>
    </citation>
    <scope>NUCLEOTIDE SEQUENCE [LARGE SCALE GENOMIC DNA]</scope>
    <source>
        <strain evidence="2 3">JCM 30813</strain>
    </source>
</reference>
<dbReference type="EMBL" id="PDOB01000023">
    <property type="protein sequence ID" value="PIL39102.1"/>
    <property type="molecule type" value="Genomic_DNA"/>
</dbReference>
<name>A0A2G8SZF3_9BURK</name>
<dbReference type="Proteomes" id="UP000228593">
    <property type="component" value="Unassembled WGS sequence"/>
</dbReference>
<organism evidence="2 3">
    <name type="scientific">Massilia psychrophila</name>
    <dbReference type="NCBI Taxonomy" id="1603353"/>
    <lineage>
        <taxon>Bacteria</taxon>
        <taxon>Pseudomonadati</taxon>
        <taxon>Pseudomonadota</taxon>
        <taxon>Betaproteobacteria</taxon>
        <taxon>Burkholderiales</taxon>
        <taxon>Oxalobacteraceae</taxon>
        <taxon>Telluria group</taxon>
        <taxon>Massilia</taxon>
    </lineage>
</organism>
<gene>
    <name evidence="2" type="ORF">CR103_14130</name>
</gene>